<feature type="transmembrane region" description="Helical" evidence="7">
    <location>
        <begin position="140"/>
        <end position="160"/>
    </location>
</feature>
<feature type="transmembrane region" description="Helical" evidence="7">
    <location>
        <begin position="104"/>
        <end position="128"/>
    </location>
</feature>
<dbReference type="Proteomes" id="UP000035932">
    <property type="component" value="Unassembled WGS sequence"/>
</dbReference>
<feature type="transmembrane region" description="Helical" evidence="7">
    <location>
        <begin position="69"/>
        <end position="92"/>
    </location>
</feature>
<name>A0A0J6XG44_9ACTN</name>
<keyword evidence="3 7" id="KW-0812">Transmembrane</keyword>
<dbReference type="EMBL" id="LFML01000149">
    <property type="protein sequence ID" value="KMO94084.1"/>
    <property type="molecule type" value="Genomic_DNA"/>
</dbReference>
<evidence type="ECO:0000313" key="10">
    <source>
        <dbReference type="Proteomes" id="UP000035932"/>
    </source>
</evidence>
<evidence type="ECO:0000256" key="7">
    <source>
        <dbReference type="SAM" id="Phobius"/>
    </source>
</evidence>
<feature type="transmembrane region" description="Helical" evidence="7">
    <location>
        <begin position="396"/>
        <end position="415"/>
    </location>
</feature>
<dbReference type="AlphaFoldDB" id="A0A0J6XG44"/>
<reference evidence="9 10" key="1">
    <citation type="submission" date="2015-06" db="EMBL/GenBank/DDBJ databases">
        <title>Recapitulation of the evolution of biosynthetic gene clusters reveals hidden chemical diversity on bacterial genomes.</title>
        <authorList>
            <person name="Cruz-Morales P."/>
            <person name="Martinez-Guerrero C."/>
            <person name="Morales-Escalante M.A."/>
            <person name="Yanez-Guerra L.A."/>
            <person name="Kopp J.F."/>
            <person name="Feldmann J."/>
            <person name="Ramos-Aboites H.E."/>
            <person name="Barona-Gomez F."/>
        </authorList>
    </citation>
    <scope>NUCLEOTIDE SEQUENCE [LARGE SCALE GENOMIC DNA]</scope>
    <source>
        <strain evidence="9 10">ATCC 31245</strain>
    </source>
</reference>
<feature type="domain" description="Cation/H+ exchanger transmembrane" evidence="8">
    <location>
        <begin position="23"/>
        <end position="417"/>
    </location>
</feature>
<comment type="caution">
    <text evidence="9">The sequence shown here is derived from an EMBL/GenBank/DDBJ whole genome shotgun (WGS) entry which is preliminary data.</text>
</comment>
<accession>A0A0J6XG44</accession>
<dbReference type="PANTHER" id="PTHR32468">
    <property type="entry name" value="CATION/H + ANTIPORTER"/>
    <property type="match status" value="1"/>
</dbReference>
<evidence type="ECO:0000256" key="5">
    <source>
        <dbReference type="ARBA" id="ARBA00023065"/>
    </source>
</evidence>
<evidence type="ECO:0000256" key="4">
    <source>
        <dbReference type="ARBA" id="ARBA00022989"/>
    </source>
</evidence>
<evidence type="ECO:0000256" key="6">
    <source>
        <dbReference type="ARBA" id="ARBA00023136"/>
    </source>
</evidence>
<keyword evidence="10" id="KW-1185">Reference proteome</keyword>
<feature type="transmembrane region" description="Helical" evidence="7">
    <location>
        <begin position="12"/>
        <end position="30"/>
    </location>
</feature>
<dbReference type="GO" id="GO:0015297">
    <property type="term" value="F:antiporter activity"/>
    <property type="evidence" value="ECO:0007669"/>
    <property type="project" value="InterPro"/>
</dbReference>
<dbReference type="Gene3D" id="1.20.1530.20">
    <property type="match status" value="1"/>
</dbReference>
<dbReference type="PROSITE" id="PS51257">
    <property type="entry name" value="PROKAR_LIPOPROTEIN"/>
    <property type="match status" value="1"/>
</dbReference>
<comment type="subcellular location">
    <subcellularLocation>
        <location evidence="1">Membrane</location>
        <topology evidence="1">Multi-pass membrane protein</topology>
    </subcellularLocation>
</comment>
<dbReference type="PATRIC" id="fig|66430.4.peg.2413"/>
<dbReference type="InterPro" id="IPR050794">
    <property type="entry name" value="CPA2_transporter"/>
</dbReference>
<dbReference type="RefSeq" id="WP_048480059.1">
    <property type="nucleotide sequence ID" value="NZ_JBIRUD010000025.1"/>
</dbReference>
<evidence type="ECO:0000256" key="2">
    <source>
        <dbReference type="ARBA" id="ARBA00022448"/>
    </source>
</evidence>
<dbReference type="STRING" id="66430.ACS04_30460"/>
<feature type="transmembrane region" description="Helical" evidence="7">
    <location>
        <begin position="215"/>
        <end position="233"/>
    </location>
</feature>
<dbReference type="InterPro" id="IPR038770">
    <property type="entry name" value="Na+/solute_symporter_sf"/>
</dbReference>
<evidence type="ECO:0000256" key="1">
    <source>
        <dbReference type="ARBA" id="ARBA00004141"/>
    </source>
</evidence>
<dbReference type="Pfam" id="PF00999">
    <property type="entry name" value="Na_H_Exchanger"/>
    <property type="match status" value="1"/>
</dbReference>
<evidence type="ECO:0000313" key="9">
    <source>
        <dbReference type="EMBL" id="KMO94084.1"/>
    </source>
</evidence>
<protein>
    <submittedName>
        <fullName evidence="9">Potassium transporter</fullName>
    </submittedName>
</protein>
<dbReference type="GO" id="GO:1902600">
    <property type="term" value="P:proton transmembrane transport"/>
    <property type="evidence" value="ECO:0007669"/>
    <property type="project" value="InterPro"/>
</dbReference>
<feature type="transmembrane region" description="Helical" evidence="7">
    <location>
        <begin position="332"/>
        <end position="358"/>
    </location>
</feature>
<evidence type="ECO:0000256" key="3">
    <source>
        <dbReference type="ARBA" id="ARBA00022692"/>
    </source>
</evidence>
<organism evidence="9 10">
    <name type="scientific">Streptomyces roseus</name>
    <dbReference type="NCBI Taxonomy" id="66430"/>
    <lineage>
        <taxon>Bacteria</taxon>
        <taxon>Bacillati</taxon>
        <taxon>Actinomycetota</taxon>
        <taxon>Actinomycetes</taxon>
        <taxon>Kitasatosporales</taxon>
        <taxon>Streptomycetaceae</taxon>
        <taxon>Streptomyces</taxon>
    </lineage>
</organism>
<sequence>MVGASRDPLEAVLVAVPVVVLACGVAAALMRRLGQTAVVGEILVGILLGPSLLGWLWPAVSRWLLPGEVLPYLGVLGNLGLLVFMFLIGLELDPGLLRGRGRAVAVVSQASVWIPLGLGSLLALAMYGRLAPEGVGRAEFVLFVAVAMSVTAFPVLARILKDQGLYGTPVGALAMACAAVADVVAWCLLALVVALAQPRGSGGAGGGGVGEGAGWGIAGMGALAAVFLAGMWWGVRPVLAWGVKRWASEGEPGAGMVVGLCSGLCLSAYATDAMGVHALFGAFVFGAVVPRTEGVEAAAERLRAFAVPVLLPLFFVGSGLKTDVGLLGGGAAWMWAAAVLAVAVAGKWGGGAGAALLAGQPVRDAVTLGALMNCRGVTELVVLNVGLGLGVIGPELFTALVLMALVTTAVTGPVVRALRGRAREGAGGGTAAPVGPGR</sequence>
<evidence type="ECO:0000259" key="8">
    <source>
        <dbReference type="Pfam" id="PF00999"/>
    </source>
</evidence>
<feature type="transmembrane region" description="Helical" evidence="7">
    <location>
        <begin position="172"/>
        <end position="195"/>
    </location>
</feature>
<keyword evidence="4 7" id="KW-1133">Transmembrane helix</keyword>
<dbReference type="OrthoDB" id="9793589at2"/>
<feature type="transmembrane region" description="Helical" evidence="7">
    <location>
        <begin position="37"/>
        <end position="57"/>
    </location>
</feature>
<dbReference type="InterPro" id="IPR006153">
    <property type="entry name" value="Cation/H_exchanger_TM"/>
</dbReference>
<keyword evidence="2" id="KW-0813">Transport</keyword>
<gene>
    <name evidence="9" type="ORF">ACS04_30460</name>
</gene>
<keyword evidence="5" id="KW-0406">Ion transport</keyword>
<dbReference type="GO" id="GO:0016020">
    <property type="term" value="C:membrane"/>
    <property type="evidence" value="ECO:0007669"/>
    <property type="project" value="UniProtKB-SubCell"/>
</dbReference>
<dbReference type="PANTHER" id="PTHR32468:SF0">
    <property type="entry name" value="K(+)_H(+) ANTIPORTER 1"/>
    <property type="match status" value="1"/>
</dbReference>
<keyword evidence="6 7" id="KW-0472">Membrane</keyword>
<proteinExistence type="predicted"/>